<evidence type="ECO:0000313" key="1">
    <source>
        <dbReference type="EMBL" id="KAI3353753.1"/>
    </source>
</evidence>
<organism evidence="1 2">
    <name type="scientific">Scortum barcoo</name>
    <name type="common">barcoo grunter</name>
    <dbReference type="NCBI Taxonomy" id="214431"/>
    <lineage>
        <taxon>Eukaryota</taxon>
        <taxon>Metazoa</taxon>
        <taxon>Chordata</taxon>
        <taxon>Craniata</taxon>
        <taxon>Vertebrata</taxon>
        <taxon>Euteleostomi</taxon>
        <taxon>Actinopterygii</taxon>
        <taxon>Neopterygii</taxon>
        <taxon>Teleostei</taxon>
        <taxon>Neoteleostei</taxon>
        <taxon>Acanthomorphata</taxon>
        <taxon>Eupercaria</taxon>
        <taxon>Centrarchiformes</taxon>
        <taxon>Terapontoidei</taxon>
        <taxon>Terapontidae</taxon>
        <taxon>Scortum</taxon>
    </lineage>
</organism>
<name>A0ACB8VGS6_9TELE</name>
<comment type="caution">
    <text evidence="1">The sequence shown here is derived from an EMBL/GenBank/DDBJ whole genome shotgun (WGS) entry which is preliminary data.</text>
</comment>
<keyword evidence="2" id="KW-1185">Reference proteome</keyword>
<dbReference type="EMBL" id="CM041552">
    <property type="protein sequence ID" value="KAI3353753.1"/>
    <property type="molecule type" value="Genomic_DNA"/>
</dbReference>
<accession>A0ACB8VGS6</accession>
<dbReference type="Proteomes" id="UP000831701">
    <property type="component" value="Chromosome 22"/>
</dbReference>
<gene>
    <name evidence="1" type="ORF">L3Q82_004985</name>
</gene>
<reference evidence="1" key="1">
    <citation type="submission" date="2022-04" db="EMBL/GenBank/DDBJ databases">
        <title>Jade perch genome.</title>
        <authorList>
            <person name="Chao B."/>
        </authorList>
    </citation>
    <scope>NUCLEOTIDE SEQUENCE</scope>
    <source>
        <strain evidence="1">CB-2022</strain>
    </source>
</reference>
<sequence length="445" mass="49098">MSHECADTGLLNLEQLLRQFLISKETLSVRMLDDSQDPTPLLKEIRDDKTATIIVDANATMSHIILERASELGMLSVYYTYIFTSLEFSLLRLDDVADQRVNIVGFSVFNKTHPFFQDFVLSLNRSWQENCDHAPFAGTPLSSALLFDAVYAVVAAVQELNRSQNVGATQLSCKSSKIWEHGTSLMNYLRMVELDGLTGHIEFNSKGQRSNYALRIMQNSKDGLRQDIIIGARCTSAHHDMAWISFSASGSSRDEYILTRSDRRTGSNAQELVLELLPLRRTSRTVTSPPGLALPWAPPWSQAWGWGSQARAPGLAGGSLPTGPGPGSARNGDVGPPSSRLTTRRKVHEGPVQCGLGSSRGRGPRRPNPWTKTLAIGTWNVTSLGGRSLSSCKWEVERYWLEIVGLTSTHSLGSGTQLLERGWTLHYSLELPRVSGGEQLVWACL</sequence>
<proteinExistence type="predicted"/>
<protein>
    <submittedName>
        <fullName evidence="1">Uncharacterized protein</fullName>
    </submittedName>
</protein>
<evidence type="ECO:0000313" key="2">
    <source>
        <dbReference type="Proteomes" id="UP000831701"/>
    </source>
</evidence>